<dbReference type="InterPro" id="IPR036412">
    <property type="entry name" value="HAD-like_sf"/>
</dbReference>
<dbReference type="InterPro" id="IPR006439">
    <property type="entry name" value="HAD-SF_hydro_IA"/>
</dbReference>
<keyword evidence="1" id="KW-0378">Hydrolase</keyword>
<evidence type="ECO:0000313" key="1">
    <source>
        <dbReference type="EMBL" id="GEM90244.1"/>
    </source>
</evidence>
<dbReference type="InterPro" id="IPR050155">
    <property type="entry name" value="HAD-like_hydrolase_sf"/>
</dbReference>
<dbReference type="RefSeq" id="WP_147147822.1">
    <property type="nucleotide sequence ID" value="NZ_BJXN01000011.1"/>
</dbReference>
<dbReference type="GO" id="GO:0006281">
    <property type="term" value="P:DNA repair"/>
    <property type="evidence" value="ECO:0007669"/>
    <property type="project" value="TreeGrafter"/>
</dbReference>
<sequence>MIRAVVFDRDGVLMRPARGVVRRFAEWLAPCTPGGLEADALLATLTPIWERYAAEIRRLKVPPEEETRFWLEMARELLRRLKSRCSPAELVATWPYYRFIEPTVGARPLLEWLQVQGYTVAVLSNTTPSLRESLAYHGLAEFVDRFFASNTLGLLKPDGRIFRRVGEELGLPPEAIAYFDDYPDNVRVARTLGWHAYLVRLGEPGPEVVHDLDLIYEILER</sequence>
<reference evidence="1 2" key="1">
    <citation type="submission" date="2019-07" db="EMBL/GenBank/DDBJ databases">
        <title>Whole genome shotgun sequence of Oceanithermus desulfurans NBRC 100063.</title>
        <authorList>
            <person name="Hosoyama A."/>
            <person name="Uohara A."/>
            <person name="Ohji S."/>
            <person name="Ichikawa N."/>
        </authorList>
    </citation>
    <scope>NUCLEOTIDE SEQUENCE [LARGE SCALE GENOMIC DNA]</scope>
    <source>
        <strain evidence="1 2">NBRC 100063</strain>
    </source>
</reference>
<dbReference type="PRINTS" id="PR00413">
    <property type="entry name" value="HADHALOGNASE"/>
</dbReference>
<comment type="caution">
    <text evidence="1">The sequence shown here is derived from an EMBL/GenBank/DDBJ whole genome shotgun (WGS) entry which is preliminary data.</text>
</comment>
<organism evidence="1 2">
    <name type="scientific">Oceanithermus desulfurans NBRC 100063</name>
    <dbReference type="NCBI Taxonomy" id="1227550"/>
    <lineage>
        <taxon>Bacteria</taxon>
        <taxon>Thermotogati</taxon>
        <taxon>Deinococcota</taxon>
        <taxon>Deinococci</taxon>
        <taxon>Thermales</taxon>
        <taxon>Thermaceae</taxon>
        <taxon>Oceanithermus</taxon>
    </lineage>
</organism>
<protein>
    <submittedName>
        <fullName evidence="1">Hydrolase</fullName>
    </submittedName>
</protein>
<dbReference type="SFLD" id="SFLDG01129">
    <property type="entry name" value="C1.5:_HAD__Beta-PGM__Phosphata"/>
    <property type="match status" value="1"/>
</dbReference>
<dbReference type="Pfam" id="PF00702">
    <property type="entry name" value="Hydrolase"/>
    <property type="match status" value="1"/>
</dbReference>
<dbReference type="GO" id="GO:0008967">
    <property type="term" value="F:phosphoglycolate phosphatase activity"/>
    <property type="evidence" value="ECO:0007669"/>
    <property type="project" value="TreeGrafter"/>
</dbReference>
<dbReference type="Gene3D" id="3.40.50.1000">
    <property type="entry name" value="HAD superfamily/HAD-like"/>
    <property type="match status" value="1"/>
</dbReference>
<dbReference type="Proteomes" id="UP000321827">
    <property type="component" value="Unassembled WGS sequence"/>
</dbReference>
<dbReference type="SUPFAM" id="SSF56784">
    <property type="entry name" value="HAD-like"/>
    <property type="match status" value="1"/>
</dbReference>
<proteinExistence type="predicted"/>
<dbReference type="PANTHER" id="PTHR43434">
    <property type="entry name" value="PHOSPHOGLYCOLATE PHOSPHATASE"/>
    <property type="match status" value="1"/>
</dbReference>
<name>A0A511RKP2_9DEIN</name>
<dbReference type="OrthoDB" id="9797415at2"/>
<dbReference type="NCBIfam" id="TIGR01509">
    <property type="entry name" value="HAD-SF-IA-v3"/>
    <property type="match status" value="1"/>
</dbReference>
<dbReference type="PANTHER" id="PTHR43434:SF1">
    <property type="entry name" value="PHOSPHOGLYCOLATE PHOSPHATASE"/>
    <property type="match status" value="1"/>
</dbReference>
<gene>
    <name evidence="1" type="ORF">ODE01S_16780</name>
</gene>
<evidence type="ECO:0000313" key="2">
    <source>
        <dbReference type="Proteomes" id="UP000321827"/>
    </source>
</evidence>
<dbReference type="InterPro" id="IPR023214">
    <property type="entry name" value="HAD_sf"/>
</dbReference>
<dbReference type="AlphaFoldDB" id="A0A511RKP2"/>
<dbReference type="SFLD" id="SFLDS00003">
    <property type="entry name" value="Haloacid_Dehalogenase"/>
    <property type="match status" value="1"/>
</dbReference>
<accession>A0A511RKP2</accession>
<dbReference type="EMBL" id="BJXN01000011">
    <property type="protein sequence ID" value="GEM90244.1"/>
    <property type="molecule type" value="Genomic_DNA"/>
</dbReference>